<dbReference type="EMBL" id="CP036268">
    <property type="protein sequence ID" value="QDT36787.1"/>
    <property type="molecule type" value="Genomic_DNA"/>
</dbReference>
<evidence type="ECO:0008006" key="3">
    <source>
        <dbReference type="Google" id="ProtNLM"/>
    </source>
</evidence>
<reference evidence="1 2" key="1">
    <citation type="submission" date="2019-02" db="EMBL/GenBank/DDBJ databases">
        <title>Deep-cultivation of Planctomycetes and their phenomic and genomic characterization uncovers novel biology.</title>
        <authorList>
            <person name="Wiegand S."/>
            <person name="Jogler M."/>
            <person name="Boedeker C."/>
            <person name="Pinto D."/>
            <person name="Vollmers J."/>
            <person name="Rivas-Marin E."/>
            <person name="Kohn T."/>
            <person name="Peeters S.H."/>
            <person name="Heuer A."/>
            <person name="Rast P."/>
            <person name="Oberbeckmann S."/>
            <person name="Bunk B."/>
            <person name="Jeske O."/>
            <person name="Meyerdierks A."/>
            <person name="Storesund J.E."/>
            <person name="Kallscheuer N."/>
            <person name="Luecker S."/>
            <person name="Lage O.M."/>
            <person name="Pohl T."/>
            <person name="Merkel B.J."/>
            <person name="Hornburger P."/>
            <person name="Mueller R.-W."/>
            <person name="Bruemmer F."/>
            <person name="Labrenz M."/>
            <person name="Spormann A.M."/>
            <person name="Op den Camp H."/>
            <person name="Overmann J."/>
            <person name="Amann R."/>
            <person name="Jetten M.S.M."/>
            <person name="Mascher T."/>
            <person name="Medema M.H."/>
            <person name="Devos D.P."/>
            <person name="Kaster A.-K."/>
            <person name="Ovreas L."/>
            <person name="Rohde M."/>
            <person name="Galperin M.Y."/>
            <person name="Jogler C."/>
        </authorList>
    </citation>
    <scope>NUCLEOTIDE SEQUENCE [LARGE SCALE GENOMIC DNA]</scope>
    <source>
        <strain evidence="1 2">Pan189</strain>
    </source>
</reference>
<sequence>MDGDYLFRKTAWMEMCGMTDTLEPKSLVEDIERHVRLRTGSEIQQLRITVDEERVVLEGCTTTFYNKQLAGHAAHKGLQGRSLANNICVN</sequence>
<dbReference type="AlphaFoldDB" id="A0A517QYQ2"/>
<proteinExistence type="predicted"/>
<protein>
    <recommendedName>
        <fullName evidence="3">BON domain protein</fullName>
    </recommendedName>
</protein>
<evidence type="ECO:0000313" key="2">
    <source>
        <dbReference type="Proteomes" id="UP000317318"/>
    </source>
</evidence>
<dbReference type="KEGG" id="svp:Pan189_11500"/>
<evidence type="ECO:0000313" key="1">
    <source>
        <dbReference type="EMBL" id="QDT36787.1"/>
    </source>
</evidence>
<dbReference type="Proteomes" id="UP000317318">
    <property type="component" value="Chromosome"/>
</dbReference>
<accession>A0A517QYQ2</accession>
<name>A0A517QYQ2_9PLAN</name>
<gene>
    <name evidence="1" type="ORF">Pan189_11500</name>
</gene>
<organism evidence="1 2">
    <name type="scientific">Stratiformator vulcanicus</name>
    <dbReference type="NCBI Taxonomy" id="2527980"/>
    <lineage>
        <taxon>Bacteria</taxon>
        <taxon>Pseudomonadati</taxon>
        <taxon>Planctomycetota</taxon>
        <taxon>Planctomycetia</taxon>
        <taxon>Planctomycetales</taxon>
        <taxon>Planctomycetaceae</taxon>
        <taxon>Stratiformator</taxon>
    </lineage>
</organism>
<keyword evidence="2" id="KW-1185">Reference proteome</keyword>